<gene>
    <name evidence="2" type="ORF">QU605_12550</name>
</gene>
<dbReference type="Proteomes" id="UP001174839">
    <property type="component" value="Unassembled WGS sequence"/>
</dbReference>
<dbReference type="PANTHER" id="PTHR45431:SF3">
    <property type="entry name" value="RHODANESE-LIKE DOMAIN-CONTAINING PROTEIN 15, CHLOROPLASTIC"/>
    <property type="match status" value="1"/>
</dbReference>
<dbReference type="InterPro" id="IPR036873">
    <property type="entry name" value="Rhodanese-like_dom_sf"/>
</dbReference>
<dbReference type="PROSITE" id="PS50206">
    <property type="entry name" value="RHODANESE_3"/>
    <property type="match status" value="1"/>
</dbReference>
<feature type="domain" description="Rhodanese" evidence="1">
    <location>
        <begin position="33"/>
        <end position="117"/>
    </location>
</feature>
<evidence type="ECO:0000259" key="1">
    <source>
        <dbReference type="PROSITE" id="PS50206"/>
    </source>
</evidence>
<sequence length="118" mass="13423">MKKILYLLIFTFLIFSCEQKKQMDITEFSEQDLSASDLLIDVRTPGEFSEGHFEDAVNIDWMSEDFIRSWDTIPKKGKVYLYCKKGGRSAMAAHVLDSLGYNVVDLTGGWDALSDTPE</sequence>
<organism evidence="2 3">
    <name type="scientific">Robiginitalea aurantiaca</name>
    <dbReference type="NCBI Taxonomy" id="3056915"/>
    <lineage>
        <taxon>Bacteria</taxon>
        <taxon>Pseudomonadati</taxon>
        <taxon>Bacteroidota</taxon>
        <taxon>Flavobacteriia</taxon>
        <taxon>Flavobacteriales</taxon>
        <taxon>Flavobacteriaceae</taxon>
        <taxon>Robiginitalea</taxon>
    </lineage>
</organism>
<dbReference type="PROSITE" id="PS51257">
    <property type="entry name" value="PROKAR_LIPOPROTEIN"/>
    <property type="match status" value="1"/>
</dbReference>
<protein>
    <submittedName>
        <fullName evidence="2">Rhodanese-like domain-containing protein</fullName>
    </submittedName>
</protein>
<dbReference type="CDD" id="cd00158">
    <property type="entry name" value="RHOD"/>
    <property type="match status" value="1"/>
</dbReference>
<dbReference type="SMART" id="SM00450">
    <property type="entry name" value="RHOD"/>
    <property type="match status" value="1"/>
</dbReference>
<dbReference type="PANTHER" id="PTHR45431">
    <property type="entry name" value="RHODANESE-LIKE DOMAIN-CONTAINING PROTEIN 15, CHLOROPLASTIC"/>
    <property type="match status" value="1"/>
</dbReference>
<evidence type="ECO:0000313" key="2">
    <source>
        <dbReference type="EMBL" id="MDM9632307.1"/>
    </source>
</evidence>
<dbReference type="Pfam" id="PF00581">
    <property type="entry name" value="Rhodanese"/>
    <property type="match status" value="1"/>
</dbReference>
<dbReference type="RefSeq" id="WP_289725672.1">
    <property type="nucleotide sequence ID" value="NZ_JAUDUY010000007.1"/>
</dbReference>
<dbReference type="SUPFAM" id="SSF52821">
    <property type="entry name" value="Rhodanese/Cell cycle control phosphatase"/>
    <property type="match status" value="1"/>
</dbReference>
<proteinExistence type="predicted"/>
<keyword evidence="3" id="KW-1185">Reference proteome</keyword>
<reference evidence="2" key="1">
    <citation type="submission" date="2023-06" db="EMBL/GenBank/DDBJ databases">
        <title>Robiginitalea aurantiacus sp. nov. and Algoriphagus sediminis sp. nov., isolated from coastal sediment.</title>
        <authorList>
            <person name="Zhou Z.Y."/>
            <person name="An J."/>
            <person name="Jia Y.W."/>
            <person name="Du Z.J."/>
        </authorList>
    </citation>
    <scope>NUCLEOTIDE SEQUENCE</scope>
    <source>
        <strain evidence="2">M39</strain>
    </source>
</reference>
<dbReference type="EMBL" id="JAUDUY010000007">
    <property type="protein sequence ID" value="MDM9632307.1"/>
    <property type="molecule type" value="Genomic_DNA"/>
</dbReference>
<dbReference type="InterPro" id="IPR052367">
    <property type="entry name" value="Thiosulfate_ST/Rhodanese-like"/>
</dbReference>
<accession>A0ABT7WHB4</accession>
<evidence type="ECO:0000313" key="3">
    <source>
        <dbReference type="Proteomes" id="UP001174839"/>
    </source>
</evidence>
<comment type="caution">
    <text evidence="2">The sequence shown here is derived from an EMBL/GenBank/DDBJ whole genome shotgun (WGS) entry which is preliminary data.</text>
</comment>
<name>A0ABT7WHB4_9FLAO</name>
<dbReference type="Gene3D" id="3.40.250.10">
    <property type="entry name" value="Rhodanese-like domain"/>
    <property type="match status" value="1"/>
</dbReference>
<dbReference type="InterPro" id="IPR001763">
    <property type="entry name" value="Rhodanese-like_dom"/>
</dbReference>